<dbReference type="AlphaFoldDB" id="A0AAW1IPP2"/>
<proteinExistence type="inferred from homology"/>
<gene>
    <name evidence="6" type="ORF">RND81_09G219600</name>
</gene>
<evidence type="ECO:0000313" key="7">
    <source>
        <dbReference type="Proteomes" id="UP001443914"/>
    </source>
</evidence>
<reference evidence="6" key="1">
    <citation type="submission" date="2024-03" db="EMBL/GenBank/DDBJ databases">
        <title>WGS assembly of Saponaria officinalis var. Norfolk2.</title>
        <authorList>
            <person name="Jenkins J."/>
            <person name="Shu S."/>
            <person name="Grimwood J."/>
            <person name="Barry K."/>
            <person name="Goodstein D."/>
            <person name="Schmutz J."/>
            <person name="Leebens-Mack J."/>
            <person name="Osbourn A."/>
        </authorList>
    </citation>
    <scope>NUCLEOTIDE SEQUENCE [LARGE SCALE GENOMIC DNA]</scope>
    <source>
        <strain evidence="6">JIC</strain>
    </source>
</reference>
<dbReference type="PANTHER" id="PTHR47967:SF128">
    <property type="entry name" value="ASPARTIC PROTEINASE CDR1-LIKE"/>
    <property type="match status" value="1"/>
</dbReference>
<sequence length="448" mass="50292">MSLSTVLHLLLHVISILYRVDSFSMKMIPIDSPQLKILPKHFTIKDRAYFLRNLSLSRSFYANKQNSKLGLNSIQSPFINIARNYFVTQFTIGTHNPPFSPYLILDTSTDQTWMQCARCEECFKLKTPFPVEESSSYSLMNLDDSRCSPRITYEGSCGFEVWDEKGHARGYMGTDTFSFTDTKKTPTHFTNIAFGCGIHNKDFPFGSDPDNVIAGVHGLALGPKSIITQLTSEIKGRFSYCIKSDLSNSTITFGDDAQITGDAARKVQTIAMNPNALYHLYLAAITLQGHRLPINPTYFELEEAFYSYGFFIDPGATFTVLTNSAYVVLRNAVIEHFSKYNLKPLDPHAYIFDLCYSNKPNTAKGQYYPSIELHFIKSLHESGEVSLPLDTSKVFGNYVNKGGFCMQILSTIGGNDGPSIFGAYQQADFQFLFDVDSKLLSFVPSKCQ</sequence>
<dbReference type="GO" id="GO:0005576">
    <property type="term" value="C:extracellular region"/>
    <property type="evidence" value="ECO:0007669"/>
    <property type="project" value="TreeGrafter"/>
</dbReference>
<feature type="signal peptide" evidence="4">
    <location>
        <begin position="1"/>
        <end position="22"/>
    </location>
</feature>
<comment type="similarity">
    <text evidence="1">Belongs to the peptidase A1 family.</text>
</comment>
<dbReference type="Pfam" id="PF14543">
    <property type="entry name" value="TAXi_N"/>
    <property type="match status" value="1"/>
</dbReference>
<keyword evidence="3" id="KW-0378">Hydrolase</keyword>
<dbReference type="Pfam" id="PF14541">
    <property type="entry name" value="TAXi_C"/>
    <property type="match status" value="1"/>
</dbReference>
<dbReference type="InterPro" id="IPR021109">
    <property type="entry name" value="Peptidase_aspartic_dom_sf"/>
</dbReference>
<dbReference type="InterPro" id="IPR032861">
    <property type="entry name" value="TAXi_N"/>
</dbReference>
<dbReference type="InterPro" id="IPR032799">
    <property type="entry name" value="TAXi_C"/>
</dbReference>
<protein>
    <recommendedName>
        <fullName evidence="5">Peptidase A1 domain-containing protein</fullName>
    </recommendedName>
</protein>
<dbReference type="InterPro" id="IPR051708">
    <property type="entry name" value="Plant_Aspart_Prot_A1"/>
</dbReference>
<dbReference type="EMBL" id="JBDFQZ010000009">
    <property type="protein sequence ID" value="KAK9691780.1"/>
    <property type="molecule type" value="Genomic_DNA"/>
</dbReference>
<comment type="caution">
    <text evidence="6">The sequence shown here is derived from an EMBL/GenBank/DDBJ whole genome shotgun (WGS) entry which is preliminary data.</text>
</comment>
<dbReference type="PANTHER" id="PTHR47967">
    <property type="entry name" value="OS07G0603500 PROTEIN-RELATED"/>
    <property type="match status" value="1"/>
</dbReference>
<dbReference type="SUPFAM" id="SSF50630">
    <property type="entry name" value="Acid proteases"/>
    <property type="match status" value="1"/>
</dbReference>
<feature type="domain" description="Peptidase A1" evidence="5">
    <location>
        <begin position="86"/>
        <end position="443"/>
    </location>
</feature>
<dbReference type="Proteomes" id="UP001443914">
    <property type="component" value="Unassembled WGS sequence"/>
</dbReference>
<dbReference type="GO" id="GO:0006508">
    <property type="term" value="P:proteolysis"/>
    <property type="evidence" value="ECO:0007669"/>
    <property type="project" value="UniProtKB-KW"/>
</dbReference>
<feature type="chain" id="PRO_5043430137" description="Peptidase A1 domain-containing protein" evidence="4">
    <location>
        <begin position="23"/>
        <end position="448"/>
    </location>
</feature>
<organism evidence="6 7">
    <name type="scientific">Saponaria officinalis</name>
    <name type="common">Common soapwort</name>
    <name type="synonym">Lychnis saponaria</name>
    <dbReference type="NCBI Taxonomy" id="3572"/>
    <lineage>
        <taxon>Eukaryota</taxon>
        <taxon>Viridiplantae</taxon>
        <taxon>Streptophyta</taxon>
        <taxon>Embryophyta</taxon>
        <taxon>Tracheophyta</taxon>
        <taxon>Spermatophyta</taxon>
        <taxon>Magnoliopsida</taxon>
        <taxon>eudicotyledons</taxon>
        <taxon>Gunneridae</taxon>
        <taxon>Pentapetalae</taxon>
        <taxon>Caryophyllales</taxon>
        <taxon>Caryophyllaceae</taxon>
        <taxon>Caryophylleae</taxon>
        <taxon>Saponaria</taxon>
    </lineage>
</organism>
<evidence type="ECO:0000256" key="1">
    <source>
        <dbReference type="ARBA" id="ARBA00007447"/>
    </source>
</evidence>
<name>A0AAW1IPP2_SAPOF</name>
<dbReference type="PROSITE" id="PS51767">
    <property type="entry name" value="PEPTIDASE_A1"/>
    <property type="match status" value="1"/>
</dbReference>
<accession>A0AAW1IPP2</accession>
<evidence type="ECO:0000256" key="3">
    <source>
        <dbReference type="ARBA" id="ARBA00022801"/>
    </source>
</evidence>
<dbReference type="GO" id="GO:0008233">
    <property type="term" value="F:peptidase activity"/>
    <property type="evidence" value="ECO:0007669"/>
    <property type="project" value="UniProtKB-KW"/>
</dbReference>
<evidence type="ECO:0000256" key="2">
    <source>
        <dbReference type="ARBA" id="ARBA00022670"/>
    </source>
</evidence>
<dbReference type="Gene3D" id="2.40.70.10">
    <property type="entry name" value="Acid Proteases"/>
    <property type="match status" value="2"/>
</dbReference>
<keyword evidence="2" id="KW-0645">Protease</keyword>
<keyword evidence="7" id="KW-1185">Reference proteome</keyword>
<evidence type="ECO:0000259" key="5">
    <source>
        <dbReference type="PROSITE" id="PS51767"/>
    </source>
</evidence>
<evidence type="ECO:0000256" key="4">
    <source>
        <dbReference type="SAM" id="SignalP"/>
    </source>
</evidence>
<evidence type="ECO:0000313" key="6">
    <source>
        <dbReference type="EMBL" id="KAK9691780.1"/>
    </source>
</evidence>
<dbReference type="InterPro" id="IPR033121">
    <property type="entry name" value="PEPTIDASE_A1"/>
</dbReference>
<keyword evidence="4" id="KW-0732">Signal</keyword>